<name>G4D729_9FIRM</name>
<proteinExistence type="predicted"/>
<reference evidence="1 2" key="1">
    <citation type="submission" date="2011-06" db="EMBL/GenBank/DDBJ databases">
        <authorList>
            <person name="Muzny D."/>
            <person name="Qin X."/>
            <person name="Deng J."/>
            <person name="Jiang H."/>
            <person name="Liu Y."/>
            <person name="Qu J."/>
            <person name="Song X.-Z."/>
            <person name="Zhang L."/>
            <person name="Thornton R."/>
            <person name="Coyle M."/>
            <person name="Francisco L."/>
            <person name="Jackson L."/>
            <person name="Javaid M."/>
            <person name="Korchina V."/>
            <person name="Kovar C."/>
            <person name="Mata R."/>
            <person name="Mathew T."/>
            <person name="Ngo R."/>
            <person name="Nguyen L."/>
            <person name="Nguyen N."/>
            <person name="Okwuonu G."/>
            <person name="Ongeri F."/>
            <person name="Pham C."/>
            <person name="Simmons D."/>
            <person name="Wilczek-Boney K."/>
            <person name="Hale W."/>
            <person name="Jakkamsetti A."/>
            <person name="Pham P."/>
            <person name="Ruth R."/>
            <person name="San Lucas F."/>
            <person name="Warren J."/>
            <person name="Zhang J."/>
            <person name="Zhao Z."/>
            <person name="Zhou C."/>
            <person name="Zhu D."/>
            <person name="Lee S."/>
            <person name="Bess C."/>
            <person name="Blankenburg K."/>
            <person name="Forbes L."/>
            <person name="Fu Q."/>
            <person name="Gubbala S."/>
            <person name="Hirani K."/>
            <person name="Jayaseelan J.C."/>
            <person name="Lara F."/>
            <person name="Munidasa M."/>
            <person name="Palculict T."/>
            <person name="Patil S."/>
            <person name="Pu L.-L."/>
            <person name="Saada N."/>
            <person name="Tang L."/>
            <person name="Weissenberger G."/>
            <person name="Zhu Y."/>
            <person name="Hemphill L."/>
            <person name="Shang Y."/>
            <person name="Youmans B."/>
            <person name="Ayvaz T."/>
            <person name="Ross M."/>
            <person name="Santibanez J."/>
            <person name="Aqrawi P."/>
            <person name="Gross S."/>
            <person name="Joshi V."/>
            <person name="Fowler G."/>
            <person name="Nazareth L."/>
            <person name="Reid J."/>
            <person name="Worley K."/>
            <person name="Petrosino J."/>
            <person name="Highlander S."/>
            <person name="Gibbs R."/>
        </authorList>
    </citation>
    <scope>NUCLEOTIDE SEQUENCE [LARGE SCALE GENOMIC DNA]</scope>
    <source>
        <strain evidence="1 2">ATCC 29427</strain>
    </source>
</reference>
<evidence type="ECO:0000313" key="1">
    <source>
        <dbReference type="EMBL" id="EGY76293.1"/>
    </source>
</evidence>
<sequence>MYKKTGTNSPDIMLFIKNLIILENSGDFFWGCIHFAPRFTKGLFLRIRTFR</sequence>
<comment type="caution">
    <text evidence="1">The sequence shown here is derived from an EMBL/GenBank/DDBJ whole genome shotgun (WGS) entry which is preliminary data.</text>
</comment>
<evidence type="ECO:0000313" key="2">
    <source>
        <dbReference type="Proteomes" id="UP000003422"/>
    </source>
</evidence>
<organism evidence="1 2">
    <name type="scientific">Peptoniphilus indolicus ATCC 29427</name>
    <dbReference type="NCBI Taxonomy" id="997350"/>
    <lineage>
        <taxon>Bacteria</taxon>
        <taxon>Bacillati</taxon>
        <taxon>Bacillota</taxon>
        <taxon>Tissierellia</taxon>
        <taxon>Tissierellales</taxon>
        <taxon>Peptoniphilaceae</taxon>
        <taxon>Peptoniphilus</taxon>
    </lineage>
</organism>
<accession>G4D729</accession>
<dbReference type="Proteomes" id="UP000003422">
    <property type="component" value="Unassembled WGS sequence"/>
</dbReference>
<gene>
    <name evidence="1" type="ORF">HMPREF9129_2209</name>
</gene>
<dbReference type="EMBL" id="AGBB01000262">
    <property type="protein sequence ID" value="EGY76293.1"/>
    <property type="molecule type" value="Genomic_DNA"/>
</dbReference>
<keyword evidence="2" id="KW-1185">Reference proteome</keyword>
<protein>
    <submittedName>
        <fullName evidence="1">Uncharacterized protein</fullName>
    </submittedName>
</protein>
<dbReference type="HOGENOM" id="CLU_3101999_0_0_9"/>
<dbReference type="AlphaFoldDB" id="G4D729"/>